<proteinExistence type="predicted"/>
<reference evidence="1" key="2">
    <citation type="submission" date="2022-06" db="UniProtKB">
        <authorList>
            <consortium name="EnsemblMetazoa"/>
        </authorList>
    </citation>
    <scope>IDENTIFICATION</scope>
    <source>
        <strain evidence="1">PS312</strain>
    </source>
</reference>
<evidence type="ECO:0000313" key="1">
    <source>
        <dbReference type="EnsemblMetazoa" id="PPA34033.1"/>
    </source>
</evidence>
<reference evidence="2" key="1">
    <citation type="journal article" date="2008" name="Nat. Genet.">
        <title>The Pristionchus pacificus genome provides a unique perspective on nematode lifestyle and parasitism.</title>
        <authorList>
            <person name="Dieterich C."/>
            <person name="Clifton S.W."/>
            <person name="Schuster L.N."/>
            <person name="Chinwalla A."/>
            <person name="Delehaunty K."/>
            <person name="Dinkelacker I."/>
            <person name="Fulton L."/>
            <person name="Fulton R."/>
            <person name="Godfrey J."/>
            <person name="Minx P."/>
            <person name="Mitreva M."/>
            <person name="Roeseler W."/>
            <person name="Tian H."/>
            <person name="Witte H."/>
            <person name="Yang S.P."/>
            <person name="Wilson R.K."/>
            <person name="Sommer R.J."/>
        </authorList>
    </citation>
    <scope>NUCLEOTIDE SEQUENCE [LARGE SCALE GENOMIC DNA]</scope>
    <source>
        <strain evidence="2">PS312</strain>
    </source>
</reference>
<gene>
    <name evidence="1" type="primary">WBGene00272402</name>
</gene>
<accession>A0A8R1UJU7</accession>
<dbReference type="AlphaFoldDB" id="A0A2A6CEC7"/>
<protein>
    <submittedName>
        <fullName evidence="1">Uncharacterized protein</fullName>
    </submittedName>
</protein>
<dbReference type="Proteomes" id="UP000005239">
    <property type="component" value="Unassembled WGS sequence"/>
</dbReference>
<dbReference type="EnsemblMetazoa" id="PPA34033.1">
    <property type="protein sequence ID" value="PPA34033.1"/>
    <property type="gene ID" value="WBGene00272402"/>
</dbReference>
<sequence length="31" mass="3673">MKKKVVASTKNWASDKTRTPKKEYIRRIPLV</sequence>
<keyword evidence="2" id="KW-1185">Reference proteome</keyword>
<accession>A0A2A6CEC7</accession>
<evidence type="ECO:0000313" key="2">
    <source>
        <dbReference type="Proteomes" id="UP000005239"/>
    </source>
</evidence>
<organism evidence="1 2">
    <name type="scientific">Pristionchus pacificus</name>
    <name type="common">Parasitic nematode worm</name>
    <dbReference type="NCBI Taxonomy" id="54126"/>
    <lineage>
        <taxon>Eukaryota</taxon>
        <taxon>Metazoa</taxon>
        <taxon>Ecdysozoa</taxon>
        <taxon>Nematoda</taxon>
        <taxon>Chromadorea</taxon>
        <taxon>Rhabditida</taxon>
        <taxon>Rhabditina</taxon>
        <taxon>Diplogasteromorpha</taxon>
        <taxon>Diplogasteroidea</taxon>
        <taxon>Neodiplogasteridae</taxon>
        <taxon>Pristionchus</taxon>
    </lineage>
</organism>
<name>A0A2A6CEC7_PRIPA</name>